<dbReference type="GO" id="GO:0016747">
    <property type="term" value="F:acyltransferase activity, transferring groups other than amino-acyl groups"/>
    <property type="evidence" value="ECO:0007669"/>
    <property type="project" value="InterPro"/>
</dbReference>
<feature type="transmembrane region" description="Helical" evidence="1">
    <location>
        <begin position="15"/>
        <end position="36"/>
    </location>
</feature>
<feature type="transmembrane region" description="Helical" evidence="1">
    <location>
        <begin position="154"/>
        <end position="173"/>
    </location>
</feature>
<feature type="transmembrane region" description="Helical" evidence="1">
    <location>
        <begin position="245"/>
        <end position="262"/>
    </location>
</feature>
<evidence type="ECO:0000313" key="3">
    <source>
        <dbReference type="EMBL" id="VYU59776.1"/>
    </source>
</evidence>
<dbReference type="InterPro" id="IPR002656">
    <property type="entry name" value="Acyl_transf_3_dom"/>
</dbReference>
<keyword evidence="3" id="KW-0012">Acyltransferase</keyword>
<name>A0A6N3G689_9FIRM</name>
<feature type="transmembrane region" description="Helical" evidence="1">
    <location>
        <begin position="122"/>
        <end position="142"/>
    </location>
</feature>
<evidence type="ECO:0000256" key="1">
    <source>
        <dbReference type="SAM" id="Phobius"/>
    </source>
</evidence>
<keyword evidence="1" id="KW-0472">Membrane</keyword>
<dbReference type="RefSeq" id="WP_423249028.1">
    <property type="nucleotide sequence ID" value="NZ_CACRUQ010000037.1"/>
</dbReference>
<feature type="transmembrane region" description="Helical" evidence="1">
    <location>
        <begin position="179"/>
        <end position="195"/>
    </location>
</feature>
<reference evidence="3" key="1">
    <citation type="submission" date="2019-11" db="EMBL/GenBank/DDBJ databases">
        <authorList>
            <person name="Feng L."/>
        </authorList>
    </citation>
    <scope>NUCLEOTIDE SEQUENCE</scope>
    <source>
        <strain evidence="3">RtorquesLFYP15</strain>
    </source>
</reference>
<keyword evidence="1" id="KW-1133">Transmembrane helix</keyword>
<feature type="transmembrane region" description="Helical" evidence="1">
    <location>
        <begin position="308"/>
        <end position="331"/>
    </location>
</feature>
<accession>A0A6N3G689</accession>
<feature type="transmembrane region" description="Helical" evidence="1">
    <location>
        <begin position="207"/>
        <end position="225"/>
    </location>
</feature>
<protein>
    <submittedName>
        <fullName evidence="3">Acyltransferase family protein</fullName>
    </submittedName>
</protein>
<feature type="transmembrane region" description="Helical" evidence="1">
    <location>
        <begin position="82"/>
        <end position="102"/>
    </location>
</feature>
<gene>
    <name evidence="3" type="ORF">RTLFYP15_00040</name>
</gene>
<proteinExistence type="predicted"/>
<organism evidence="3">
    <name type="scientific">[Ruminococcus] torques</name>
    <dbReference type="NCBI Taxonomy" id="33039"/>
    <lineage>
        <taxon>Bacteria</taxon>
        <taxon>Bacillati</taxon>
        <taxon>Bacillota</taxon>
        <taxon>Clostridia</taxon>
        <taxon>Lachnospirales</taxon>
        <taxon>Lachnospiraceae</taxon>
        <taxon>Mediterraneibacter</taxon>
    </lineage>
</organism>
<feature type="transmembrane region" description="Helical" evidence="1">
    <location>
        <begin position="269"/>
        <end position="288"/>
    </location>
</feature>
<sequence length="369" mass="44188">MRNEEKQIRNYGIDFLRIISMIMIVLLHVLGHGGLIDGSEIYPVYNKAIWLMEILAYCAVNIYGIISGYVGYGRKHKYSSIIYLYFQVIFYTLPISVLYMIKFKYVDLDMIKMAINPIQFNVYWYFTAYFSLFFFMPFLDIVLDRFSRFEMKNLLISVLIIFSILPTIFYTDYPETKNGYSFLWLASLYLLGGYMKKYNIIFSKKTCALGYSICVLFTWGMKFYINFMNNRFSVFHDLKMEFVQYTSPTIVLCAVFVFQFFKNIKYRKWMIKFIAFFSPISFGVYLFHEEPLIREHFISGKFVDYLSKNFISCMMHIIITVVAIWLVGSLVDKIRLILFELLRIDQFSNWIEKKGYRLEKRIKKKFNRK</sequence>
<evidence type="ECO:0000259" key="2">
    <source>
        <dbReference type="Pfam" id="PF01757"/>
    </source>
</evidence>
<feature type="transmembrane region" description="Helical" evidence="1">
    <location>
        <begin position="48"/>
        <end position="70"/>
    </location>
</feature>
<keyword evidence="3" id="KW-0808">Transferase</keyword>
<dbReference type="Pfam" id="PF01757">
    <property type="entry name" value="Acyl_transf_3"/>
    <property type="match status" value="1"/>
</dbReference>
<keyword evidence="1" id="KW-0812">Transmembrane</keyword>
<dbReference type="AlphaFoldDB" id="A0A6N3G689"/>
<dbReference type="EMBL" id="CACRUQ010000037">
    <property type="protein sequence ID" value="VYU59776.1"/>
    <property type="molecule type" value="Genomic_DNA"/>
</dbReference>
<feature type="domain" description="Acyltransferase 3" evidence="2">
    <location>
        <begin position="10"/>
        <end position="296"/>
    </location>
</feature>